<accession>A0A830HTD7</accession>
<sequence length="105" mass="11637">MLSSASAAASPAPPPPPPQTPCSTSDLPPNLKQKKGSCLLKTTRHKILSRKEYAPLFDTQRYANDFERAIVFTTEINNAHVKPMHVVVAKKPVKFLATRNRNDEL</sequence>
<evidence type="ECO:0000313" key="3">
    <source>
        <dbReference type="Proteomes" id="UP000660262"/>
    </source>
</evidence>
<name>A0A830HTD7_9CHLO</name>
<feature type="compositionally biased region" description="Pro residues" evidence="1">
    <location>
        <begin position="11"/>
        <end position="20"/>
    </location>
</feature>
<reference evidence="2" key="1">
    <citation type="submission" date="2020-10" db="EMBL/GenBank/DDBJ databases">
        <title>Unveiling of a novel bifunctional photoreceptor, Dualchrome1, isolated from a cosmopolitan green alga.</title>
        <authorList>
            <person name="Suzuki S."/>
            <person name="Kawachi M."/>
        </authorList>
    </citation>
    <scope>NUCLEOTIDE SEQUENCE</scope>
    <source>
        <strain evidence="2">NIES 2893</strain>
    </source>
</reference>
<feature type="region of interest" description="Disordered" evidence="1">
    <location>
        <begin position="1"/>
        <end position="38"/>
    </location>
</feature>
<dbReference type="EMBL" id="BNJQ01000027">
    <property type="protein sequence ID" value="GHP09933.1"/>
    <property type="molecule type" value="Genomic_DNA"/>
</dbReference>
<feature type="compositionally biased region" description="Low complexity" evidence="1">
    <location>
        <begin position="1"/>
        <end position="10"/>
    </location>
</feature>
<organism evidence="2 3">
    <name type="scientific">Pycnococcus provasolii</name>
    <dbReference type="NCBI Taxonomy" id="41880"/>
    <lineage>
        <taxon>Eukaryota</taxon>
        <taxon>Viridiplantae</taxon>
        <taxon>Chlorophyta</taxon>
        <taxon>Pseudoscourfieldiophyceae</taxon>
        <taxon>Pseudoscourfieldiales</taxon>
        <taxon>Pycnococcaceae</taxon>
        <taxon>Pycnococcus</taxon>
    </lineage>
</organism>
<gene>
    <name evidence="2" type="ORF">PPROV_000866600</name>
</gene>
<dbReference type="AlphaFoldDB" id="A0A830HTD7"/>
<proteinExistence type="predicted"/>
<evidence type="ECO:0000256" key="1">
    <source>
        <dbReference type="SAM" id="MobiDB-lite"/>
    </source>
</evidence>
<comment type="caution">
    <text evidence="2">The sequence shown here is derived from an EMBL/GenBank/DDBJ whole genome shotgun (WGS) entry which is preliminary data.</text>
</comment>
<dbReference type="Proteomes" id="UP000660262">
    <property type="component" value="Unassembled WGS sequence"/>
</dbReference>
<evidence type="ECO:0000313" key="2">
    <source>
        <dbReference type="EMBL" id="GHP09933.1"/>
    </source>
</evidence>
<protein>
    <submittedName>
        <fullName evidence="2">Uncharacterized protein</fullName>
    </submittedName>
</protein>
<keyword evidence="3" id="KW-1185">Reference proteome</keyword>